<evidence type="ECO:0000313" key="2">
    <source>
        <dbReference type="EMBL" id="CAE2303484.1"/>
    </source>
</evidence>
<name>A0A7S4KRU6_GUITH</name>
<organism evidence="2">
    <name type="scientific">Guillardia theta</name>
    <name type="common">Cryptophyte</name>
    <name type="synonym">Cryptomonas phi</name>
    <dbReference type="NCBI Taxonomy" id="55529"/>
    <lineage>
        <taxon>Eukaryota</taxon>
        <taxon>Cryptophyceae</taxon>
        <taxon>Pyrenomonadales</taxon>
        <taxon>Geminigeraceae</taxon>
        <taxon>Guillardia</taxon>
    </lineage>
</organism>
<protein>
    <submittedName>
        <fullName evidence="2">Uncharacterized protein</fullName>
    </submittedName>
</protein>
<feature type="compositionally biased region" description="Polar residues" evidence="1">
    <location>
        <begin position="153"/>
        <end position="164"/>
    </location>
</feature>
<gene>
    <name evidence="2" type="ORF">GTHE00462_LOCUS17266</name>
</gene>
<reference evidence="2" key="1">
    <citation type="submission" date="2021-01" db="EMBL/GenBank/DDBJ databases">
        <authorList>
            <person name="Corre E."/>
            <person name="Pelletier E."/>
            <person name="Niang G."/>
            <person name="Scheremetjew M."/>
            <person name="Finn R."/>
            <person name="Kale V."/>
            <person name="Holt S."/>
            <person name="Cochrane G."/>
            <person name="Meng A."/>
            <person name="Brown T."/>
            <person name="Cohen L."/>
        </authorList>
    </citation>
    <scope>NUCLEOTIDE SEQUENCE</scope>
    <source>
        <strain evidence="2">CCMP 2712</strain>
    </source>
</reference>
<accession>A0A7S4KRU6</accession>
<feature type="compositionally biased region" description="Low complexity" evidence="1">
    <location>
        <begin position="135"/>
        <end position="147"/>
    </location>
</feature>
<dbReference type="EMBL" id="HBKN01022021">
    <property type="protein sequence ID" value="CAE2303484.1"/>
    <property type="molecule type" value="Transcribed_RNA"/>
</dbReference>
<evidence type="ECO:0000256" key="1">
    <source>
        <dbReference type="SAM" id="MobiDB-lite"/>
    </source>
</evidence>
<proteinExistence type="predicted"/>
<feature type="region of interest" description="Disordered" evidence="1">
    <location>
        <begin position="95"/>
        <end position="176"/>
    </location>
</feature>
<sequence length="207" mass="22513">MPNTSSSFDPVPLTPKTIKILDGEILYKQSSLSLCSMDCCAPTCACMEDQQRLLVLPVVDSNLGTSQPEMLAEDCDLWKHFDYNFNLETDGRKVKWPEGAQGEGPGSSPAKGTEEGDEEQPAMLPPPQGVFQRTRSSGACSNRSSSRFGRLPSTPQGERANTSILFGRTKSCEGGTDASRAAYNRKIGAELEEEEQKHLLFGRCSSA</sequence>
<dbReference type="AlphaFoldDB" id="A0A7S4KRU6"/>